<evidence type="ECO:0000256" key="5">
    <source>
        <dbReference type="ARBA" id="ARBA00022801"/>
    </source>
</evidence>
<keyword evidence="3" id="KW-0479">Metal-binding</keyword>
<dbReference type="InterPro" id="IPR002509">
    <property type="entry name" value="NODB_dom"/>
</dbReference>
<evidence type="ECO:0000256" key="4">
    <source>
        <dbReference type="ARBA" id="ARBA00022729"/>
    </source>
</evidence>
<keyword evidence="14" id="KW-1185">Reference proteome</keyword>
<evidence type="ECO:0000256" key="1">
    <source>
        <dbReference type="ARBA" id="ARBA00001941"/>
    </source>
</evidence>
<gene>
    <name evidence="13" type="ORF">QYS62_005301</name>
</gene>
<keyword evidence="8" id="KW-1015">Disulfide bond</keyword>
<evidence type="ECO:0000256" key="3">
    <source>
        <dbReference type="ARBA" id="ARBA00022723"/>
    </source>
</evidence>
<dbReference type="CDD" id="cd00035">
    <property type="entry name" value="ChtBD1"/>
    <property type="match status" value="1"/>
</dbReference>
<evidence type="ECO:0000256" key="8">
    <source>
        <dbReference type="PROSITE-ProRule" id="PRU00261"/>
    </source>
</evidence>
<dbReference type="Pfam" id="PF01522">
    <property type="entry name" value="Polysacc_deac_1"/>
    <property type="match status" value="1"/>
</dbReference>
<keyword evidence="4 10" id="KW-0732">Signal</keyword>
<proteinExistence type="predicted"/>
<evidence type="ECO:0000259" key="12">
    <source>
        <dbReference type="PROSITE" id="PS51677"/>
    </source>
</evidence>
<feature type="domain" description="NodB homology" evidence="12">
    <location>
        <begin position="100"/>
        <end position="296"/>
    </location>
</feature>
<keyword evidence="6" id="KW-0119">Carbohydrate metabolism</keyword>
<feature type="disulfide bond" evidence="8">
    <location>
        <begin position="56"/>
        <end position="70"/>
    </location>
</feature>
<dbReference type="PROSITE" id="PS51677">
    <property type="entry name" value="NODB"/>
    <property type="match status" value="1"/>
</dbReference>
<evidence type="ECO:0000259" key="11">
    <source>
        <dbReference type="PROSITE" id="PS50941"/>
    </source>
</evidence>
<accession>A0ABZ2WWH2</accession>
<dbReference type="EMBL" id="CP151262">
    <property type="protein sequence ID" value="WZH44282.1"/>
    <property type="molecule type" value="Genomic_DNA"/>
</dbReference>
<dbReference type="InterPro" id="IPR001002">
    <property type="entry name" value="Chitin-bd_1"/>
</dbReference>
<dbReference type="Gene3D" id="3.30.60.10">
    <property type="entry name" value="Endochitinase-like"/>
    <property type="match status" value="1"/>
</dbReference>
<evidence type="ECO:0000256" key="2">
    <source>
        <dbReference type="ARBA" id="ARBA00022669"/>
    </source>
</evidence>
<protein>
    <submittedName>
        <fullName evidence="13">Chitin binding protein</fullName>
    </submittedName>
</protein>
<dbReference type="PROSITE" id="PS00026">
    <property type="entry name" value="CHIT_BIND_I_1"/>
    <property type="match status" value="1"/>
</dbReference>
<evidence type="ECO:0000313" key="13">
    <source>
        <dbReference type="EMBL" id="WZH44282.1"/>
    </source>
</evidence>
<comment type="caution">
    <text evidence="8">Lacks conserved residue(s) required for the propagation of feature annotation.</text>
</comment>
<feature type="disulfide bond" evidence="8">
    <location>
        <begin position="51"/>
        <end position="63"/>
    </location>
</feature>
<feature type="domain" description="Chitin-binding type-1" evidence="11">
    <location>
        <begin position="41"/>
        <end position="85"/>
    </location>
</feature>
<dbReference type="PROSITE" id="PS50941">
    <property type="entry name" value="CHIT_BIND_I_2"/>
    <property type="match status" value="1"/>
</dbReference>
<evidence type="ECO:0000256" key="6">
    <source>
        <dbReference type="ARBA" id="ARBA00023277"/>
    </source>
</evidence>
<evidence type="ECO:0000313" key="14">
    <source>
        <dbReference type="Proteomes" id="UP001489902"/>
    </source>
</evidence>
<dbReference type="InterPro" id="IPR011330">
    <property type="entry name" value="Glyco_hydro/deAcase_b/a-brl"/>
</dbReference>
<dbReference type="InterPro" id="IPR036861">
    <property type="entry name" value="Endochitinase-like_sf"/>
</dbReference>
<dbReference type="CDD" id="cd10951">
    <property type="entry name" value="CE4_ClCDA_like"/>
    <property type="match status" value="1"/>
</dbReference>
<feature type="region of interest" description="Disordered" evidence="9">
    <location>
        <begin position="305"/>
        <end position="347"/>
    </location>
</feature>
<dbReference type="Gene3D" id="3.20.20.370">
    <property type="entry name" value="Glycoside hydrolase/deacetylase"/>
    <property type="match status" value="1"/>
</dbReference>
<keyword evidence="5" id="KW-0378">Hydrolase</keyword>
<name>A0ABZ2WWH2_9HYPO</name>
<keyword evidence="7" id="KW-0170">Cobalt</keyword>
<dbReference type="SUPFAM" id="SSF57016">
    <property type="entry name" value="Plant lectins/antimicrobial peptides"/>
    <property type="match status" value="1"/>
</dbReference>
<sequence>MKTSASITLASLLLHAGTVLAGPVLAADDLLSLRHSRLRKRAECGLGIGSCNPGDCCSESGFCGTGGDFCGGSACQLEYSDSCDTLLIAGSVITTCTTPGVIALTFDDGPLDYTNELLDLLDERNVKATFFVAGNNRGKGHIDDSSNPWPAVMRRMYSADHHIASHTWTHRNLNEVNSTIRRSEMIYNEMAFRNLFGWIPTYMRAPYLECNAGSGCLEEMSDLGYHVVDQNVDTKDYENDSPQLIQHSKNRYSAGISSNSNSNQYIILAHDVHEQTVQNLTAYMIDTAQDRGYRLVTVGECLGDPRENWYRPASRGRDVTSTSESATPTRTTPPTVSMPTSTASPTAAQARATAERAATQTLARALLPMVEMSTTLPTVSVGLESKQPAKTTDPRPAARSTDTGKDDPGEAAYQILFTDIYGYTAVTVLPIAEQAARGTLASAVEARLNVPSIVLS</sequence>
<dbReference type="SUPFAM" id="SSF88713">
    <property type="entry name" value="Glycoside hydrolase/deacetylase"/>
    <property type="match status" value="1"/>
</dbReference>
<organism evidence="13 14">
    <name type="scientific">Fusarium acuminatum</name>
    <dbReference type="NCBI Taxonomy" id="5515"/>
    <lineage>
        <taxon>Eukaryota</taxon>
        <taxon>Fungi</taxon>
        <taxon>Dikarya</taxon>
        <taxon>Ascomycota</taxon>
        <taxon>Pezizomycotina</taxon>
        <taxon>Sordariomycetes</taxon>
        <taxon>Hypocreomycetidae</taxon>
        <taxon>Hypocreales</taxon>
        <taxon>Nectriaceae</taxon>
        <taxon>Fusarium</taxon>
        <taxon>Fusarium tricinctum species complex</taxon>
    </lineage>
</organism>
<feature type="region of interest" description="Disordered" evidence="9">
    <location>
        <begin position="379"/>
        <end position="409"/>
    </location>
</feature>
<dbReference type="InterPro" id="IPR018371">
    <property type="entry name" value="Chitin-binding_1_CS"/>
</dbReference>
<dbReference type="Proteomes" id="UP001489902">
    <property type="component" value="Chromosome 3"/>
</dbReference>
<feature type="signal peptide" evidence="10">
    <location>
        <begin position="1"/>
        <end position="21"/>
    </location>
</feature>
<feature type="chain" id="PRO_5047314794" evidence="10">
    <location>
        <begin position="22"/>
        <end position="456"/>
    </location>
</feature>
<evidence type="ECO:0000256" key="9">
    <source>
        <dbReference type="SAM" id="MobiDB-lite"/>
    </source>
</evidence>
<evidence type="ECO:0000256" key="7">
    <source>
        <dbReference type="ARBA" id="ARBA00023285"/>
    </source>
</evidence>
<dbReference type="PANTHER" id="PTHR46471">
    <property type="entry name" value="CHITIN DEACETYLASE"/>
    <property type="match status" value="1"/>
</dbReference>
<evidence type="ECO:0000256" key="10">
    <source>
        <dbReference type="SAM" id="SignalP"/>
    </source>
</evidence>
<keyword evidence="2 8" id="KW-0147">Chitin-binding</keyword>
<dbReference type="PANTHER" id="PTHR46471:SF2">
    <property type="entry name" value="CHITIN DEACETYLASE-RELATED"/>
    <property type="match status" value="1"/>
</dbReference>
<comment type="cofactor">
    <cofactor evidence="1">
        <name>Co(2+)</name>
        <dbReference type="ChEBI" id="CHEBI:48828"/>
    </cofactor>
</comment>
<reference evidence="13 14" key="1">
    <citation type="submission" date="2024-04" db="EMBL/GenBank/DDBJ databases">
        <title>Complete genome sequence of Fusarium acuminatum.</title>
        <authorList>
            <person name="Lan B."/>
        </authorList>
    </citation>
    <scope>NUCLEOTIDE SEQUENCE [LARGE SCALE GENOMIC DNA]</scope>
    <source>
        <strain evidence="13">1A</strain>
    </source>
</reference>
<feature type="compositionally biased region" description="Low complexity" evidence="9">
    <location>
        <begin position="320"/>
        <end position="347"/>
    </location>
</feature>